<evidence type="ECO:0000313" key="2">
    <source>
        <dbReference type="Proteomes" id="UP000507222"/>
    </source>
</evidence>
<proteinExistence type="predicted"/>
<protein>
    <submittedName>
        <fullName evidence="1">Uncharacterized protein</fullName>
    </submittedName>
</protein>
<accession>A0A6J5TLN3</accession>
<organism evidence="1 2">
    <name type="scientific">Prunus armeniaca</name>
    <name type="common">Apricot</name>
    <name type="synonym">Armeniaca vulgaris</name>
    <dbReference type="NCBI Taxonomy" id="36596"/>
    <lineage>
        <taxon>Eukaryota</taxon>
        <taxon>Viridiplantae</taxon>
        <taxon>Streptophyta</taxon>
        <taxon>Embryophyta</taxon>
        <taxon>Tracheophyta</taxon>
        <taxon>Spermatophyta</taxon>
        <taxon>Magnoliopsida</taxon>
        <taxon>eudicotyledons</taxon>
        <taxon>Gunneridae</taxon>
        <taxon>Pentapetalae</taxon>
        <taxon>rosids</taxon>
        <taxon>fabids</taxon>
        <taxon>Rosales</taxon>
        <taxon>Rosaceae</taxon>
        <taxon>Amygdaloideae</taxon>
        <taxon>Amygdaleae</taxon>
        <taxon>Prunus</taxon>
    </lineage>
</organism>
<evidence type="ECO:0000313" key="1">
    <source>
        <dbReference type="EMBL" id="CAB4264970.1"/>
    </source>
</evidence>
<name>A0A6J5TLN3_PRUAR</name>
<dbReference type="Proteomes" id="UP000507222">
    <property type="component" value="Unassembled WGS sequence"/>
</dbReference>
<dbReference type="EMBL" id="CAEKDK010000001">
    <property type="protein sequence ID" value="CAB4264970.1"/>
    <property type="molecule type" value="Genomic_DNA"/>
</dbReference>
<gene>
    <name evidence="1" type="ORF">CURHAP_LOCUS6983</name>
</gene>
<sequence>MSIEEGGLDVVGFVVVGAGAGGGGLEVGDGIAAAEALGGDVVSLGGLVLLVEGAEPDALVLLVNLGAPAAVGLGDDALVFGGGELAGLSFDAAADAAAADFGVENDAAGSAAEAAEAVGVG</sequence>
<dbReference type="AlphaFoldDB" id="A0A6J5TLN3"/>
<reference evidence="1 2" key="1">
    <citation type="submission" date="2020-05" db="EMBL/GenBank/DDBJ databases">
        <authorList>
            <person name="Campoy J."/>
            <person name="Schneeberger K."/>
            <person name="Spophaly S."/>
        </authorList>
    </citation>
    <scope>NUCLEOTIDE SEQUENCE [LARGE SCALE GENOMIC DNA]</scope>
    <source>
        <strain evidence="1">PruArmRojPasFocal</strain>
    </source>
</reference>